<evidence type="ECO:0000313" key="2">
    <source>
        <dbReference type="EMBL" id="MBD1431774.1"/>
    </source>
</evidence>
<feature type="transmembrane region" description="Helical" evidence="1">
    <location>
        <begin position="225"/>
        <end position="245"/>
    </location>
</feature>
<dbReference type="RefSeq" id="WP_190992792.1">
    <property type="nucleotide sequence ID" value="NZ_JACOIK010000002.1"/>
</dbReference>
<evidence type="ECO:0000256" key="1">
    <source>
        <dbReference type="SAM" id="Phobius"/>
    </source>
</evidence>
<accession>A0ABR7YKD5</accession>
<protein>
    <submittedName>
        <fullName evidence="2">Uncharacterized protein</fullName>
    </submittedName>
</protein>
<feature type="transmembrane region" description="Helical" evidence="1">
    <location>
        <begin position="169"/>
        <end position="190"/>
    </location>
</feature>
<feature type="transmembrane region" description="Helical" evidence="1">
    <location>
        <begin position="282"/>
        <end position="301"/>
    </location>
</feature>
<name>A0ABR7YKD5_9SPHI</name>
<keyword evidence="3" id="KW-1185">Reference proteome</keyword>
<reference evidence="2 3" key="1">
    <citation type="submission" date="2020-08" db="EMBL/GenBank/DDBJ databases">
        <title>Sphingobacterium sp. DN00404 isolated from aquaculture water.</title>
        <authorList>
            <person name="Zhang M."/>
        </authorList>
    </citation>
    <scope>NUCLEOTIDE SEQUENCE [LARGE SCALE GENOMIC DNA]</scope>
    <source>
        <strain evidence="2 3">DN00404</strain>
    </source>
</reference>
<comment type="caution">
    <text evidence="2">The sequence shown here is derived from an EMBL/GenBank/DDBJ whole genome shotgun (WGS) entry which is preliminary data.</text>
</comment>
<feature type="transmembrane region" description="Helical" evidence="1">
    <location>
        <begin position="12"/>
        <end position="32"/>
    </location>
</feature>
<feature type="transmembrane region" description="Helical" evidence="1">
    <location>
        <begin position="44"/>
        <end position="63"/>
    </location>
</feature>
<keyword evidence="1" id="KW-0472">Membrane</keyword>
<keyword evidence="1" id="KW-0812">Transmembrane</keyword>
<sequence length="391" mass="45291">MCQKIVYTYYRWYIILVFIIVCVFFSLGSFLLYSTYNDPSATDLFWFGGGMFAIVFIVFGLYLTEIISYRLVPDHDKILEWRKTLPFGKSKLRFTFTRQHIDDSSATTNVDLRNGKFQPALHISIFCNGFAPVKHRLAERDHFIAQGVGRTDYPTVPSLSIFRRHQLHCIALLWIVPSILAYITLFQFWVHPIFNFFAYVLFVSIISYLWYTFSKLPKIYLSDTLEVVMRPIPFALFLLTVLFLHSVFLEFSVSTSIPLAVASFVLTVILHWRYRRLLYSHAYYITFLCLPFVLFGLLHMINCAPTGKSAESVQVPIYAKHHTDSFPPFFTVDIDIWGDGKPTGFDIKGSIYNRVEVGDTLSFTIHRGLLGVRWIKNPSTIDDLLIQKTKP</sequence>
<proteinExistence type="predicted"/>
<keyword evidence="1" id="KW-1133">Transmembrane helix</keyword>
<feature type="transmembrane region" description="Helical" evidence="1">
    <location>
        <begin position="251"/>
        <end position="270"/>
    </location>
</feature>
<feature type="transmembrane region" description="Helical" evidence="1">
    <location>
        <begin position="196"/>
        <end position="213"/>
    </location>
</feature>
<organism evidence="2 3">
    <name type="scientific">Sphingobacterium micropteri</name>
    <dbReference type="NCBI Taxonomy" id="2763501"/>
    <lineage>
        <taxon>Bacteria</taxon>
        <taxon>Pseudomonadati</taxon>
        <taxon>Bacteroidota</taxon>
        <taxon>Sphingobacteriia</taxon>
        <taxon>Sphingobacteriales</taxon>
        <taxon>Sphingobacteriaceae</taxon>
        <taxon>Sphingobacterium</taxon>
    </lineage>
</organism>
<dbReference type="Proteomes" id="UP000602759">
    <property type="component" value="Unassembled WGS sequence"/>
</dbReference>
<evidence type="ECO:0000313" key="3">
    <source>
        <dbReference type="Proteomes" id="UP000602759"/>
    </source>
</evidence>
<dbReference type="EMBL" id="JACOIK010000002">
    <property type="protein sequence ID" value="MBD1431774.1"/>
    <property type="molecule type" value="Genomic_DNA"/>
</dbReference>
<gene>
    <name evidence="2" type="ORF">H8B06_02970</name>
</gene>